<dbReference type="EMBL" id="CP159290">
    <property type="protein sequence ID" value="XCH30882.1"/>
    <property type="molecule type" value="Genomic_DNA"/>
</dbReference>
<dbReference type="PANTHER" id="PTHR45947">
    <property type="entry name" value="SULFOQUINOVOSYL TRANSFERASE SQD2"/>
    <property type="match status" value="1"/>
</dbReference>
<sequence>MTSRRPRVVLATRIYSPEPAAASFRLRALARALVESGAAVTVLTTTAPQAPAPEDPDPGVRIRRWPVLRDRTGYVRGYLQYLSFDVPLLLRLLFSTRPDVVVVEPPPTTGFVARLACVVRRVPYVYYAADVWSDAANSTGAPAPVVAAVRRVEGWVLRGARRVVAVTEEVAERTRALGARETVVVRNGIDTDVFRPDGPVPDGAPAGPYAIYAGTTSEWQGADVFVRAMATVAEAVPGATLVVLGQGSAWADLEAVARALPDGGACVRMLRPVPQAEAAAWLRGAAVALVSLRPGQGYDFAFPTKVLAGAASGTPVLYAGPGPARGVIEENGLGRAVAHDVDAVAEAMSDLLEAPADDGPRTRSAGWARTHASIAASAAEVARIAVAASRVPDHRLTAPTLGGVRPSPGLTEEHDA</sequence>
<name>A0AAU8G3T0_9MICO</name>
<dbReference type="AlphaFoldDB" id="A0AAU8G3T0"/>
<dbReference type="InterPro" id="IPR028098">
    <property type="entry name" value="Glyco_trans_4-like_N"/>
</dbReference>
<organism evidence="6">
    <name type="scientific">Cellulosimicrobium sp. ES-005</name>
    <dbReference type="NCBI Taxonomy" id="3163031"/>
    <lineage>
        <taxon>Bacteria</taxon>
        <taxon>Bacillati</taxon>
        <taxon>Actinomycetota</taxon>
        <taxon>Actinomycetes</taxon>
        <taxon>Micrococcales</taxon>
        <taxon>Promicromonosporaceae</taxon>
        <taxon>Cellulosimicrobium</taxon>
    </lineage>
</organism>
<dbReference type="Pfam" id="PF13692">
    <property type="entry name" value="Glyco_trans_1_4"/>
    <property type="match status" value="1"/>
</dbReference>
<reference evidence="6" key="1">
    <citation type="submission" date="2024-06" db="EMBL/GenBank/DDBJ databases">
        <title>Complete genome sequence of the cellulolytic actinobacterium, Cellulosimicrobium ES-005.</title>
        <authorList>
            <person name="Matthews C.T."/>
            <person name="Underwood K.D."/>
            <person name="Ghanchi K.M."/>
            <person name="Fields S.D."/>
            <person name="Gardner S.G."/>
        </authorList>
    </citation>
    <scope>NUCLEOTIDE SEQUENCE</scope>
    <source>
        <strain evidence="6">ES-005</strain>
    </source>
</reference>
<dbReference type="InterPro" id="IPR050194">
    <property type="entry name" value="Glycosyltransferase_grp1"/>
</dbReference>
<evidence type="ECO:0000313" key="6">
    <source>
        <dbReference type="EMBL" id="XCH30882.1"/>
    </source>
</evidence>
<dbReference type="PANTHER" id="PTHR45947:SF3">
    <property type="entry name" value="SULFOQUINOVOSYL TRANSFERASE SQD2"/>
    <property type="match status" value="1"/>
</dbReference>
<keyword evidence="2" id="KW-0328">Glycosyltransferase</keyword>
<evidence type="ECO:0000256" key="1">
    <source>
        <dbReference type="ARBA" id="ARBA00021292"/>
    </source>
</evidence>
<dbReference type="RefSeq" id="WP_353708678.1">
    <property type="nucleotide sequence ID" value="NZ_CP159290.1"/>
</dbReference>
<evidence type="ECO:0000259" key="5">
    <source>
        <dbReference type="Pfam" id="PF13579"/>
    </source>
</evidence>
<dbReference type="Pfam" id="PF13579">
    <property type="entry name" value="Glyco_trans_4_4"/>
    <property type="match status" value="1"/>
</dbReference>
<accession>A0AAU8G3T0</accession>
<evidence type="ECO:0000256" key="4">
    <source>
        <dbReference type="SAM" id="MobiDB-lite"/>
    </source>
</evidence>
<evidence type="ECO:0000256" key="3">
    <source>
        <dbReference type="ARBA" id="ARBA00022679"/>
    </source>
</evidence>
<dbReference type="Gene3D" id="3.40.50.2000">
    <property type="entry name" value="Glycogen Phosphorylase B"/>
    <property type="match status" value="2"/>
</dbReference>
<gene>
    <name evidence="6" type="ORF">ABRQ22_04125</name>
</gene>
<feature type="region of interest" description="Disordered" evidence="4">
    <location>
        <begin position="397"/>
        <end position="416"/>
    </location>
</feature>
<evidence type="ECO:0000256" key="2">
    <source>
        <dbReference type="ARBA" id="ARBA00022676"/>
    </source>
</evidence>
<proteinExistence type="predicted"/>
<dbReference type="CDD" id="cd03794">
    <property type="entry name" value="GT4_WbuB-like"/>
    <property type="match status" value="1"/>
</dbReference>
<keyword evidence="3" id="KW-0808">Transferase</keyword>
<dbReference type="GO" id="GO:1901137">
    <property type="term" value="P:carbohydrate derivative biosynthetic process"/>
    <property type="evidence" value="ECO:0007669"/>
    <property type="project" value="UniProtKB-ARBA"/>
</dbReference>
<dbReference type="GO" id="GO:0016758">
    <property type="term" value="F:hexosyltransferase activity"/>
    <property type="evidence" value="ECO:0007669"/>
    <property type="project" value="TreeGrafter"/>
</dbReference>
<protein>
    <recommendedName>
        <fullName evidence="1">D-inositol 3-phosphate glycosyltransferase</fullName>
    </recommendedName>
</protein>
<dbReference type="SUPFAM" id="SSF53756">
    <property type="entry name" value="UDP-Glycosyltransferase/glycogen phosphorylase"/>
    <property type="match status" value="1"/>
</dbReference>
<feature type="domain" description="Glycosyltransferase subfamily 4-like N-terminal" evidence="5">
    <location>
        <begin position="25"/>
        <end position="188"/>
    </location>
</feature>